<evidence type="ECO:0000313" key="2">
    <source>
        <dbReference type="EMBL" id="GIL91539.1"/>
    </source>
</evidence>
<feature type="compositionally biased region" description="Basic and acidic residues" evidence="1">
    <location>
        <begin position="130"/>
        <end position="149"/>
    </location>
</feature>
<evidence type="ECO:0000256" key="1">
    <source>
        <dbReference type="SAM" id="MobiDB-lite"/>
    </source>
</evidence>
<accession>A0A8J4D2B9</accession>
<feature type="region of interest" description="Disordered" evidence="1">
    <location>
        <begin position="100"/>
        <end position="149"/>
    </location>
</feature>
<dbReference type="Proteomes" id="UP000747110">
    <property type="component" value="Unassembled WGS sequence"/>
</dbReference>
<dbReference type="Proteomes" id="UP000722791">
    <property type="component" value="Unassembled WGS sequence"/>
</dbReference>
<keyword evidence="4" id="KW-1185">Reference proteome</keyword>
<reference evidence="2" key="1">
    <citation type="journal article" date="2021" name="Proc. Natl. Acad. Sci. U.S.A.">
        <title>Three genomes in the algal genus Volvox reveal the fate of a haploid sex-determining region after a transition to homothallism.</title>
        <authorList>
            <person name="Yamamoto K."/>
            <person name="Hamaji T."/>
            <person name="Kawai-Toyooka H."/>
            <person name="Matsuzaki R."/>
            <person name="Takahashi F."/>
            <person name="Nishimura Y."/>
            <person name="Kawachi M."/>
            <person name="Noguchi H."/>
            <person name="Minakuchi Y."/>
            <person name="Umen J.G."/>
            <person name="Toyoda A."/>
            <person name="Nozaki H."/>
        </authorList>
    </citation>
    <scope>NUCLEOTIDE SEQUENCE</scope>
    <source>
        <strain evidence="3">NIES-3785</strain>
        <strain evidence="2">NIES-3786</strain>
    </source>
</reference>
<dbReference type="EMBL" id="BNCP01000066">
    <property type="protein sequence ID" value="GIL91539.1"/>
    <property type="molecule type" value="Genomic_DNA"/>
</dbReference>
<organism evidence="2 4">
    <name type="scientific">Volvox reticuliferus</name>
    <dbReference type="NCBI Taxonomy" id="1737510"/>
    <lineage>
        <taxon>Eukaryota</taxon>
        <taxon>Viridiplantae</taxon>
        <taxon>Chlorophyta</taxon>
        <taxon>core chlorophytes</taxon>
        <taxon>Chlorophyceae</taxon>
        <taxon>CS clade</taxon>
        <taxon>Chlamydomonadales</taxon>
        <taxon>Volvocaceae</taxon>
        <taxon>Volvox</taxon>
    </lineage>
</organism>
<evidence type="ECO:0000313" key="3">
    <source>
        <dbReference type="EMBL" id="GIM15666.1"/>
    </source>
</evidence>
<comment type="caution">
    <text evidence="2">The sequence shown here is derived from an EMBL/GenBank/DDBJ whole genome shotgun (WGS) entry which is preliminary data.</text>
</comment>
<dbReference type="AlphaFoldDB" id="A0A8J4D2B9"/>
<dbReference type="EMBL" id="BNCQ01000068">
    <property type="protein sequence ID" value="GIM15666.1"/>
    <property type="molecule type" value="Genomic_DNA"/>
</dbReference>
<evidence type="ECO:0000313" key="4">
    <source>
        <dbReference type="Proteomes" id="UP000747110"/>
    </source>
</evidence>
<sequence length="149" mass="15965">MKVFPCKRGRRPRDAFLTLAPLPGTTGPAVIQWMRRRDVANYFTALAASRSAGLSADASTITSNVSEVLQGAPEHSAEAQAAAITPTPARIVPPVIPQAKRAADTEANAKGELKRAKVRKTAAMGDQEEVERLGLEEQHRKLEGVDGLL</sequence>
<gene>
    <name evidence="2" type="ORF">Vretifemale_19143</name>
    <name evidence="3" type="ORF">Vretimale_18414</name>
</gene>
<name>A0A8J4D2B9_9CHLO</name>
<feature type="compositionally biased region" description="Basic and acidic residues" evidence="1">
    <location>
        <begin position="101"/>
        <end position="115"/>
    </location>
</feature>
<protein>
    <submittedName>
        <fullName evidence="2">Uncharacterized protein</fullName>
    </submittedName>
</protein>
<proteinExistence type="predicted"/>